<protein>
    <recommendedName>
        <fullName evidence="1">F-box domain-containing protein</fullName>
    </recommendedName>
</protein>
<accession>A0A816EP76</accession>
<evidence type="ECO:0000313" key="3">
    <source>
        <dbReference type="EMBL" id="CAF1648576.1"/>
    </source>
</evidence>
<dbReference type="Gene3D" id="3.80.10.10">
    <property type="entry name" value="Ribonuclease Inhibitor"/>
    <property type="match status" value="1"/>
</dbReference>
<dbReference type="SUPFAM" id="SSF81383">
    <property type="entry name" value="F-box domain"/>
    <property type="match status" value="1"/>
</dbReference>
<reference evidence="3" key="1">
    <citation type="submission" date="2021-02" db="EMBL/GenBank/DDBJ databases">
        <authorList>
            <person name="Nowell W R."/>
        </authorList>
    </citation>
    <scope>NUCLEOTIDE SEQUENCE</scope>
</reference>
<sequence length="335" mass="39980">MNDILVQLDDLPDEILLYIFKKLYNDEVIYSLMGINQRLNRIAKDTTSTRRLCLFEYCIVDDFAFPLSDSILDRFCSKFLPEIGHQIESLFLERTSIERVLRATNYPYLNYLGLCNINYKLALSLFDELHVCVSNMDECLYMLDGRIDQLCVLYIIFKSIKFRSSNIEHTQKLLPNLRIFSLSCDEKILEFDKSIMPLLHRMINLEELHLNIIVKCNDKYFDGDILKKNILIYMPRLHKFTFSIYSIINHNDQINLPLTKKYIRETFKDLFFNNQIISCIDHFQEEGFIQCHIYTYPYKSYFYSNITNDFQDGLFLCVTKVSLFDERPFEYEFFP</sequence>
<dbReference type="Proteomes" id="UP000663877">
    <property type="component" value="Unassembled WGS sequence"/>
</dbReference>
<dbReference type="AlphaFoldDB" id="A0A816EP76"/>
<feature type="domain" description="F-box" evidence="1">
    <location>
        <begin position="5"/>
        <end position="52"/>
    </location>
</feature>
<dbReference type="EMBL" id="CAJNOM010003715">
    <property type="protein sequence ID" value="CAF1648576.1"/>
    <property type="molecule type" value="Genomic_DNA"/>
</dbReference>
<dbReference type="Pfam" id="PF12937">
    <property type="entry name" value="F-box-like"/>
    <property type="match status" value="1"/>
</dbReference>
<gene>
    <name evidence="2" type="ORF">BJG266_LOCUS43977</name>
    <name evidence="3" type="ORF">QVE165_LOCUS60917</name>
</gene>
<evidence type="ECO:0000259" key="1">
    <source>
        <dbReference type="PROSITE" id="PS50181"/>
    </source>
</evidence>
<dbReference type="OrthoDB" id="9973249at2759"/>
<dbReference type="Proteomes" id="UP000663832">
    <property type="component" value="Unassembled WGS sequence"/>
</dbReference>
<dbReference type="EMBL" id="CAJNOI010003364">
    <property type="protein sequence ID" value="CAF1515547.1"/>
    <property type="molecule type" value="Genomic_DNA"/>
</dbReference>
<evidence type="ECO:0000313" key="4">
    <source>
        <dbReference type="Proteomes" id="UP000663832"/>
    </source>
</evidence>
<comment type="caution">
    <text evidence="3">The sequence shown here is derived from an EMBL/GenBank/DDBJ whole genome shotgun (WGS) entry which is preliminary data.</text>
</comment>
<keyword evidence="4" id="KW-1185">Reference proteome</keyword>
<dbReference type="InterPro" id="IPR032675">
    <property type="entry name" value="LRR_dom_sf"/>
</dbReference>
<dbReference type="PROSITE" id="PS50181">
    <property type="entry name" value="FBOX"/>
    <property type="match status" value="1"/>
</dbReference>
<proteinExistence type="predicted"/>
<organism evidence="3 4">
    <name type="scientific">Adineta steineri</name>
    <dbReference type="NCBI Taxonomy" id="433720"/>
    <lineage>
        <taxon>Eukaryota</taxon>
        <taxon>Metazoa</taxon>
        <taxon>Spiralia</taxon>
        <taxon>Gnathifera</taxon>
        <taxon>Rotifera</taxon>
        <taxon>Eurotatoria</taxon>
        <taxon>Bdelloidea</taxon>
        <taxon>Adinetida</taxon>
        <taxon>Adinetidae</taxon>
        <taxon>Adineta</taxon>
    </lineage>
</organism>
<name>A0A816EP76_9BILA</name>
<dbReference type="InterPro" id="IPR001810">
    <property type="entry name" value="F-box_dom"/>
</dbReference>
<evidence type="ECO:0000313" key="2">
    <source>
        <dbReference type="EMBL" id="CAF1515547.1"/>
    </source>
</evidence>
<dbReference type="InterPro" id="IPR036047">
    <property type="entry name" value="F-box-like_dom_sf"/>
</dbReference>